<accession>A0A7S0B4V4</accession>
<evidence type="ECO:0000313" key="1">
    <source>
        <dbReference type="EMBL" id="CAD8382952.1"/>
    </source>
</evidence>
<sequence length="105" mass="11504">MLISAELVQLGARQVERLKDSGDAESNRRLGWGANTDLMDSSIWAAARFHTVDLIPAGRIHLRFAPVNADEGLEGSCGPCSDCCCCCPRRGLARQHEMLLLADHR</sequence>
<protein>
    <submittedName>
        <fullName evidence="1">Uncharacterized protein</fullName>
    </submittedName>
</protein>
<dbReference type="EMBL" id="HBEG01043692">
    <property type="protein sequence ID" value="CAD8382952.1"/>
    <property type="molecule type" value="Transcribed_RNA"/>
</dbReference>
<organism evidence="1">
    <name type="scientific">Pyrodinium bahamense</name>
    <dbReference type="NCBI Taxonomy" id="73915"/>
    <lineage>
        <taxon>Eukaryota</taxon>
        <taxon>Sar</taxon>
        <taxon>Alveolata</taxon>
        <taxon>Dinophyceae</taxon>
        <taxon>Gonyaulacales</taxon>
        <taxon>Pyrocystaceae</taxon>
        <taxon>Pyrodinium</taxon>
    </lineage>
</organism>
<proteinExistence type="predicted"/>
<gene>
    <name evidence="1" type="ORF">PBAH0796_LOCUS26640</name>
</gene>
<name>A0A7S0B4V4_9DINO</name>
<dbReference type="AlphaFoldDB" id="A0A7S0B4V4"/>
<reference evidence="1" key="1">
    <citation type="submission" date="2021-01" db="EMBL/GenBank/DDBJ databases">
        <authorList>
            <person name="Corre E."/>
            <person name="Pelletier E."/>
            <person name="Niang G."/>
            <person name="Scheremetjew M."/>
            <person name="Finn R."/>
            <person name="Kale V."/>
            <person name="Holt S."/>
            <person name="Cochrane G."/>
            <person name="Meng A."/>
            <person name="Brown T."/>
            <person name="Cohen L."/>
        </authorList>
    </citation>
    <scope>NUCLEOTIDE SEQUENCE</scope>
    <source>
        <strain evidence="1">Pbaha01</strain>
    </source>
</reference>